<dbReference type="STRING" id="1220188.A0A4S3J601"/>
<evidence type="ECO:0000313" key="2">
    <source>
        <dbReference type="Proteomes" id="UP000308092"/>
    </source>
</evidence>
<proteinExistence type="predicted"/>
<keyword evidence="2" id="KW-1185">Reference proteome</keyword>
<organism evidence="1 2">
    <name type="scientific">Aspergillus tanneri</name>
    <dbReference type="NCBI Taxonomy" id="1220188"/>
    <lineage>
        <taxon>Eukaryota</taxon>
        <taxon>Fungi</taxon>
        <taxon>Dikarya</taxon>
        <taxon>Ascomycota</taxon>
        <taxon>Pezizomycotina</taxon>
        <taxon>Eurotiomycetes</taxon>
        <taxon>Eurotiomycetidae</taxon>
        <taxon>Eurotiales</taxon>
        <taxon>Aspergillaceae</taxon>
        <taxon>Aspergillus</taxon>
        <taxon>Aspergillus subgen. Circumdati</taxon>
    </lineage>
</organism>
<accession>A0A4S3J601</accession>
<dbReference type="VEuPathDB" id="FungiDB:EYZ11_011033"/>
<reference evidence="1 2" key="1">
    <citation type="submission" date="2019-03" db="EMBL/GenBank/DDBJ databases">
        <title>The genome sequence of a newly discovered highly antifungal drug resistant Aspergillus species, Aspergillus tanneri NIH 1004.</title>
        <authorList>
            <person name="Mounaud S."/>
            <person name="Singh I."/>
            <person name="Joardar V."/>
            <person name="Pakala S."/>
            <person name="Pakala S."/>
            <person name="Venepally P."/>
            <person name="Hoover J."/>
            <person name="Nierman W."/>
            <person name="Chung J."/>
            <person name="Losada L."/>
        </authorList>
    </citation>
    <scope>NUCLEOTIDE SEQUENCE [LARGE SCALE GENOMIC DNA]</scope>
    <source>
        <strain evidence="1 2">NIH1004</strain>
    </source>
</reference>
<sequence length="123" mass="13521">MQTGYMKDTGRSSLKIERCTRGGTLGRYLDGPLPKGKLQQFSVQWQSYQLFATTKLLVAVLTDPSGGALLPPVTLAQELGKRGHVELGPDEWWAPSTRNLFGDDNVGNRLPAARSQFYIPNGD</sequence>
<dbReference type="AlphaFoldDB" id="A0A4S3J601"/>
<protein>
    <submittedName>
        <fullName evidence="1">Uncharacterized protein</fullName>
    </submittedName>
</protein>
<dbReference type="EMBL" id="SOSA01000643">
    <property type="protein sequence ID" value="THC89518.1"/>
    <property type="molecule type" value="Genomic_DNA"/>
</dbReference>
<dbReference type="Proteomes" id="UP000308092">
    <property type="component" value="Unassembled WGS sequence"/>
</dbReference>
<gene>
    <name evidence="1" type="ORF">EYZ11_011033</name>
</gene>
<name>A0A4S3J601_9EURO</name>
<comment type="caution">
    <text evidence="1">The sequence shown here is derived from an EMBL/GenBank/DDBJ whole genome shotgun (WGS) entry which is preliminary data.</text>
</comment>
<evidence type="ECO:0000313" key="1">
    <source>
        <dbReference type="EMBL" id="THC89518.1"/>
    </source>
</evidence>